<feature type="compositionally biased region" description="Basic and acidic residues" evidence="1">
    <location>
        <begin position="1"/>
        <end position="10"/>
    </location>
</feature>
<dbReference type="AlphaFoldDB" id="A0A7V7TY32"/>
<gene>
    <name evidence="2" type="ORF">F6X38_03770</name>
</gene>
<keyword evidence="3" id="KW-1185">Reference proteome</keyword>
<evidence type="ECO:0000256" key="1">
    <source>
        <dbReference type="SAM" id="MobiDB-lite"/>
    </source>
</evidence>
<dbReference type="Proteomes" id="UP000432089">
    <property type="component" value="Unassembled WGS sequence"/>
</dbReference>
<reference evidence="2 3" key="1">
    <citation type="submission" date="2019-09" db="EMBL/GenBank/DDBJ databases">
        <title>YIM 132180 draft genome.</title>
        <authorList>
            <person name="Zhang K."/>
        </authorList>
    </citation>
    <scope>NUCLEOTIDE SEQUENCE [LARGE SCALE GENOMIC DNA]</scope>
    <source>
        <strain evidence="2 3">YIM 132180</strain>
    </source>
</reference>
<sequence length="70" mass="8066">MTIRYADRATRNHSRQKGLGSESFDRFMDSRERRSPRRGLRAAFTFGGAFGELAEIERRSLLDTFAPVRS</sequence>
<comment type="caution">
    <text evidence="2">The sequence shown here is derived from an EMBL/GenBank/DDBJ whole genome shotgun (WGS) entry which is preliminary data.</text>
</comment>
<accession>A0A7V7TY32</accession>
<feature type="region of interest" description="Disordered" evidence="1">
    <location>
        <begin position="1"/>
        <end position="36"/>
    </location>
</feature>
<feature type="compositionally biased region" description="Basic and acidic residues" evidence="1">
    <location>
        <begin position="23"/>
        <end position="33"/>
    </location>
</feature>
<proteinExistence type="predicted"/>
<name>A0A7V7TY32_9HYPH</name>
<protein>
    <submittedName>
        <fullName evidence="2">Uncharacterized protein</fullName>
    </submittedName>
</protein>
<dbReference type="EMBL" id="VZDO01000002">
    <property type="protein sequence ID" value="KAB0681940.1"/>
    <property type="molecule type" value="Genomic_DNA"/>
</dbReference>
<evidence type="ECO:0000313" key="2">
    <source>
        <dbReference type="EMBL" id="KAB0681940.1"/>
    </source>
</evidence>
<organism evidence="2 3">
    <name type="scientific">Plantimonas leprariae</name>
    <dbReference type="NCBI Taxonomy" id="2615207"/>
    <lineage>
        <taxon>Bacteria</taxon>
        <taxon>Pseudomonadati</taxon>
        <taxon>Pseudomonadota</taxon>
        <taxon>Alphaproteobacteria</taxon>
        <taxon>Hyphomicrobiales</taxon>
        <taxon>Aurantimonadaceae</taxon>
        <taxon>Plantimonas</taxon>
    </lineage>
</organism>
<dbReference type="RefSeq" id="WP_150968200.1">
    <property type="nucleotide sequence ID" value="NZ_VZDO01000002.1"/>
</dbReference>
<evidence type="ECO:0000313" key="3">
    <source>
        <dbReference type="Proteomes" id="UP000432089"/>
    </source>
</evidence>